<organism evidence="3 4">
    <name type="scientific">Paxillus rubicundulus Ve08.2h10</name>
    <dbReference type="NCBI Taxonomy" id="930991"/>
    <lineage>
        <taxon>Eukaryota</taxon>
        <taxon>Fungi</taxon>
        <taxon>Dikarya</taxon>
        <taxon>Basidiomycota</taxon>
        <taxon>Agaricomycotina</taxon>
        <taxon>Agaricomycetes</taxon>
        <taxon>Agaricomycetidae</taxon>
        <taxon>Boletales</taxon>
        <taxon>Paxilineae</taxon>
        <taxon>Paxillaceae</taxon>
        <taxon>Paxillus</taxon>
    </lineage>
</organism>
<dbReference type="OrthoDB" id="3942738at2759"/>
<dbReference type="PANTHER" id="PTHR19303:SF57">
    <property type="entry name" value="HTH CENPB-TYPE DOMAIN-CONTAINING PROTEIN"/>
    <property type="match status" value="1"/>
</dbReference>
<dbReference type="PROSITE" id="PS51253">
    <property type="entry name" value="HTH_CENPB"/>
    <property type="match status" value="1"/>
</dbReference>
<dbReference type="Proteomes" id="UP000054538">
    <property type="component" value="Unassembled WGS sequence"/>
</dbReference>
<sequence>MPAHRAYVCRSKVQKLSNEQEQKNQDVCAILLAFNSPNICAAAKEHDVSYHTLRWRFLGLTQPYNKAHAAQQILSPESESVLVDWIKHLSAIGHPLSKQTIQIKVAVLCGSKPGSKWIRGFLVCHPDITLGKPSALDLQHCQSFNHTVVKHHFELLKKVIEEKEIPWENIYNMDEKGCQHGGGQKTSPEKYFVPHGRYPKYKAHSSNLELVTIIECVCADGTNLLPGFMFSGNEFFHVLRHFAQFTFSLAMSPTGWTDHDIFEHWFTTVFVPEAEKCHVDPNKPIMLMLNGHNSHERRELKSKHCNGLWSHCIIIIAFPLKTMHKLQPLDVGVFSSVQCQWSKHYDEHLAHGVCIDCFNFIPKYLTTCHAITPSLVQKAFSKPGIYPLNLTIFH</sequence>
<accession>A0A0D0DRR1</accession>
<dbReference type="STRING" id="930991.A0A0D0DRR1"/>
<dbReference type="InterPro" id="IPR050863">
    <property type="entry name" value="CenT-Element_Derived"/>
</dbReference>
<reference evidence="4" key="2">
    <citation type="submission" date="2015-01" db="EMBL/GenBank/DDBJ databases">
        <title>Evolutionary Origins and Diversification of the Mycorrhizal Mutualists.</title>
        <authorList>
            <consortium name="DOE Joint Genome Institute"/>
            <consortium name="Mycorrhizal Genomics Consortium"/>
            <person name="Kohler A."/>
            <person name="Kuo A."/>
            <person name="Nagy L.G."/>
            <person name="Floudas D."/>
            <person name="Copeland A."/>
            <person name="Barry K.W."/>
            <person name="Cichocki N."/>
            <person name="Veneault-Fourrey C."/>
            <person name="LaButti K."/>
            <person name="Lindquist E.A."/>
            <person name="Lipzen A."/>
            <person name="Lundell T."/>
            <person name="Morin E."/>
            <person name="Murat C."/>
            <person name="Riley R."/>
            <person name="Ohm R."/>
            <person name="Sun H."/>
            <person name="Tunlid A."/>
            <person name="Henrissat B."/>
            <person name="Grigoriev I.V."/>
            <person name="Hibbett D.S."/>
            <person name="Martin F."/>
        </authorList>
    </citation>
    <scope>NUCLEOTIDE SEQUENCE [LARGE SCALE GENOMIC DNA]</scope>
    <source>
        <strain evidence="4">Ve08.2h10</strain>
    </source>
</reference>
<dbReference type="GO" id="GO:0003677">
    <property type="term" value="F:DNA binding"/>
    <property type="evidence" value="ECO:0007669"/>
    <property type="project" value="UniProtKB-KW"/>
</dbReference>
<feature type="domain" description="HTH CENPB-type" evidence="2">
    <location>
        <begin position="66"/>
        <end position="131"/>
    </location>
</feature>
<dbReference type="EMBL" id="KN825626">
    <property type="protein sequence ID" value="KIK82445.1"/>
    <property type="molecule type" value="Genomic_DNA"/>
</dbReference>
<proteinExistence type="predicted"/>
<evidence type="ECO:0000259" key="2">
    <source>
        <dbReference type="PROSITE" id="PS51253"/>
    </source>
</evidence>
<reference evidence="3 4" key="1">
    <citation type="submission" date="2014-04" db="EMBL/GenBank/DDBJ databases">
        <authorList>
            <consortium name="DOE Joint Genome Institute"/>
            <person name="Kuo A."/>
            <person name="Kohler A."/>
            <person name="Jargeat P."/>
            <person name="Nagy L.G."/>
            <person name="Floudas D."/>
            <person name="Copeland A."/>
            <person name="Barry K.W."/>
            <person name="Cichocki N."/>
            <person name="Veneault-Fourrey C."/>
            <person name="LaButti K."/>
            <person name="Lindquist E.A."/>
            <person name="Lipzen A."/>
            <person name="Lundell T."/>
            <person name="Morin E."/>
            <person name="Murat C."/>
            <person name="Sun H."/>
            <person name="Tunlid A."/>
            <person name="Henrissat B."/>
            <person name="Grigoriev I.V."/>
            <person name="Hibbett D.S."/>
            <person name="Martin F."/>
            <person name="Nordberg H.P."/>
            <person name="Cantor M.N."/>
            <person name="Hua S.X."/>
        </authorList>
    </citation>
    <scope>NUCLEOTIDE SEQUENCE [LARGE SCALE GENOMIC DNA]</scope>
    <source>
        <strain evidence="3 4">Ve08.2h10</strain>
    </source>
</reference>
<keyword evidence="4" id="KW-1185">Reference proteome</keyword>
<dbReference type="InParanoid" id="A0A0D0DRR1"/>
<dbReference type="AlphaFoldDB" id="A0A0D0DRR1"/>
<dbReference type="Pfam" id="PF03184">
    <property type="entry name" value="DDE_1"/>
    <property type="match status" value="1"/>
</dbReference>
<dbReference type="PANTHER" id="PTHR19303">
    <property type="entry name" value="TRANSPOSON"/>
    <property type="match status" value="1"/>
</dbReference>
<evidence type="ECO:0000313" key="3">
    <source>
        <dbReference type="EMBL" id="KIK82445.1"/>
    </source>
</evidence>
<gene>
    <name evidence="3" type="ORF">PAXRUDRAFT_153759</name>
</gene>
<dbReference type="GO" id="GO:0005634">
    <property type="term" value="C:nucleus"/>
    <property type="evidence" value="ECO:0007669"/>
    <property type="project" value="TreeGrafter"/>
</dbReference>
<dbReference type="InterPro" id="IPR006600">
    <property type="entry name" value="HTH_CenpB_DNA-bd_dom"/>
</dbReference>
<name>A0A0D0DRR1_9AGAM</name>
<dbReference type="InterPro" id="IPR004875">
    <property type="entry name" value="DDE_SF_endonuclease_dom"/>
</dbReference>
<dbReference type="HOGENOM" id="CLU_013929_2_0_1"/>
<keyword evidence="1" id="KW-0238">DNA-binding</keyword>
<evidence type="ECO:0000256" key="1">
    <source>
        <dbReference type="ARBA" id="ARBA00023125"/>
    </source>
</evidence>
<protein>
    <recommendedName>
        <fullName evidence="2">HTH CENPB-type domain-containing protein</fullName>
    </recommendedName>
</protein>
<evidence type="ECO:0000313" key="4">
    <source>
        <dbReference type="Proteomes" id="UP000054538"/>
    </source>
</evidence>